<gene>
    <name evidence="2" type="ordered locus">Cpin_5269</name>
</gene>
<dbReference type="RefSeq" id="WP_012792868.1">
    <property type="nucleotide sequence ID" value="NC_013132.1"/>
</dbReference>
<dbReference type="Proteomes" id="UP000002215">
    <property type="component" value="Chromosome"/>
</dbReference>
<dbReference type="InterPro" id="IPR046661">
    <property type="entry name" value="DUF6770"/>
</dbReference>
<name>A0A979G8F3_CHIPD</name>
<evidence type="ECO:0000313" key="2">
    <source>
        <dbReference type="EMBL" id="ACU62700.1"/>
    </source>
</evidence>
<reference evidence="2 3" key="2">
    <citation type="journal article" date="2010" name="Stand. Genomic Sci.">
        <title>Complete genome sequence of Chitinophaga pinensis type strain (UQM 2034).</title>
        <authorList>
            <person name="Glavina Del Rio T."/>
            <person name="Abt B."/>
            <person name="Spring S."/>
            <person name="Lapidus A."/>
            <person name="Nolan M."/>
            <person name="Tice H."/>
            <person name="Copeland A."/>
            <person name="Cheng J.F."/>
            <person name="Chen F."/>
            <person name="Bruce D."/>
            <person name="Goodwin L."/>
            <person name="Pitluck S."/>
            <person name="Ivanova N."/>
            <person name="Mavromatis K."/>
            <person name="Mikhailova N."/>
            <person name="Pati A."/>
            <person name="Chen A."/>
            <person name="Palaniappan K."/>
            <person name="Land M."/>
            <person name="Hauser L."/>
            <person name="Chang Y.J."/>
            <person name="Jeffries C.D."/>
            <person name="Chain P."/>
            <person name="Saunders E."/>
            <person name="Detter J.C."/>
            <person name="Brettin T."/>
            <person name="Rohde M."/>
            <person name="Goker M."/>
            <person name="Bristow J."/>
            <person name="Eisen J.A."/>
            <person name="Markowitz V."/>
            <person name="Hugenholtz P."/>
            <person name="Kyrpides N.C."/>
            <person name="Klenk H.P."/>
            <person name="Lucas S."/>
        </authorList>
    </citation>
    <scope>NUCLEOTIDE SEQUENCE [LARGE SCALE GENOMIC DNA]</scope>
    <source>
        <strain evidence="3">ATCC 43595 / DSM 2588 / LMG 13176 / NBRC 15968 / NCIMB 11800 / UQM 2034</strain>
    </source>
</reference>
<organism evidence="2 3">
    <name type="scientific">Chitinophaga pinensis (strain ATCC 43595 / DSM 2588 / LMG 13176 / NBRC 15968 / NCIMB 11800 / UQM 2034)</name>
    <dbReference type="NCBI Taxonomy" id="485918"/>
    <lineage>
        <taxon>Bacteria</taxon>
        <taxon>Pseudomonadati</taxon>
        <taxon>Bacteroidota</taxon>
        <taxon>Chitinophagia</taxon>
        <taxon>Chitinophagales</taxon>
        <taxon>Chitinophagaceae</taxon>
        <taxon>Chitinophaga</taxon>
    </lineage>
</organism>
<sequence>MMKKFFLFILTLSPLLLKAQTKVFKEVNEGISTEFKPIFQNGNLIGYLAFSELERANKDSFSYRINIMDENLNDLGIVNFREKKLDLQQVSFVNDTLCMAYLKSNVLGYDWGSRNERNDSLSKGYLSLFAQFISLDGKIAHTFEKKLKTDIRLSWTNIRDGRIGNGGLKHSVQLKNQDQKGFTFFFGDDAYNYLLVITTQGELLWEKYILEDGDHYKMLTSGRDVLFLITAERNMAVSSHTVISYDTDKKAGILKLPLLDQFRNPLLVMAFNNDPATGKPYLAGYIHDPMAAGAYLYTKNVVQHLFSGIFVINVDGHEKTAVKRQFSYWTDKVDDELVENDFLSNNNAFMKNVIAFRDFQGNTYITGTNNYHRSEYGSVVMLKQDPSGKLSVLTPFADADIDLSDTRKQYELTGMPPLYSVSSSDTRSTYLIVNAQVNSSIYSLEKKKVVRVIPHKDGNIRTNIYPAKEGHVIVAEYNRKEKYTKLSIEAI</sequence>
<accession>A0A979G8F3</accession>
<feature type="chain" id="PRO_5037010871" evidence="1">
    <location>
        <begin position="20"/>
        <end position="491"/>
    </location>
</feature>
<evidence type="ECO:0000256" key="1">
    <source>
        <dbReference type="SAM" id="SignalP"/>
    </source>
</evidence>
<keyword evidence="1" id="KW-0732">Signal</keyword>
<dbReference type="KEGG" id="cpi:Cpin_5269"/>
<reference evidence="3" key="1">
    <citation type="submission" date="2009-08" db="EMBL/GenBank/DDBJ databases">
        <title>The complete genome of Chitinophaga pinensis DSM 2588.</title>
        <authorList>
            <consortium name="US DOE Joint Genome Institute (JGI-PGF)"/>
            <person name="Lucas S."/>
            <person name="Copeland A."/>
            <person name="Lapidus A."/>
            <person name="Glavina del Rio T."/>
            <person name="Dalin E."/>
            <person name="Tice H."/>
            <person name="Bruce D."/>
            <person name="Goodwin L."/>
            <person name="Pitluck S."/>
            <person name="Kyrpides N."/>
            <person name="Mavromatis K."/>
            <person name="Ivanova N."/>
            <person name="Mikhailova N."/>
            <person name="Sims D."/>
            <person name="Meinche L."/>
            <person name="Brettin T."/>
            <person name="Detter J.C."/>
            <person name="Han C."/>
            <person name="Larimer F."/>
            <person name="Land M."/>
            <person name="Hauser L."/>
            <person name="Markowitz V."/>
            <person name="Cheng J.-F."/>
            <person name="Hugenholtz P."/>
            <person name="Woyke T."/>
            <person name="Wu D."/>
            <person name="Spring S."/>
            <person name="Klenk H.-P."/>
            <person name="Eisen J.A."/>
        </authorList>
    </citation>
    <scope>NUCLEOTIDE SEQUENCE [LARGE SCALE GENOMIC DNA]</scope>
    <source>
        <strain evidence="3">ATCC 43595 / DSM 2588 / LMG 13176 / NBRC 15968 / NCIMB 11800 / UQM 2034</strain>
    </source>
</reference>
<feature type="signal peptide" evidence="1">
    <location>
        <begin position="1"/>
        <end position="19"/>
    </location>
</feature>
<dbReference type="OrthoDB" id="617654at2"/>
<dbReference type="Pfam" id="PF20559">
    <property type="entry name" value="DUF6770"/>
    <property type="match status" value="1"/>
</dbReference>
<dbReference type="EMBL" id="CP001699">
    <property type="protein sequence ID" value="ACU62700.1"/>
    <property type="molecule type" value="Genomic_DNA"/>
</dbReference>
<protein>
    <submittedName>
        <fullName evidence="2">Uncharacterized protein</fullName>
    </submittedName>
</protein>
<evidence type="ECO:0000313" key="3">
    <source>
        <dbReference type="Proteomes" id="UP000002215"/>
    </source>
</evidence>
<dbReference type="AlphaFoldDB" id="A0A979G8F3"/>
<proteinExistence type="predicted"/>